<sequence length="189" mass="19572">MSIVRGAAARRWAAAAAGAALVAAAWCVALVTPTEDDAVLPFVTTMQLGEQADGRNLAVTLLDVHRADSVIAGGWSADGNWIVIDLDAEAIDEESGALVALATLQVGGATYQASERPESLFERPLYAGLPQSGSLAFELPAAVVGGTAVLHLGLHSDPRLDTLMEAELDLGALPVESDVEMIPTGWSGR</sequence>
<feature type="signal peptide" evidence="1">
    <location>
        <begin position="1"/>
        <end position="29"/>
    </location>
</feature>
<dbReference type="AlphaFoldDB" id="A0A1G7VYF7"/>
<dbReference type="EMBL" id="LT629692">
    <property type="protein sequence ID" value="SDG63920.1"/>
    <property type="molecule type" value="Genomic_DNA"/>
</dbReference>
<keyword evidence="3" id="KW-1185">Reference proteome</keyword>
<organism evidence="2 3">
    <name type="scientific">Microbacterium pygmaeum</name>
    <dbReference type="NCBI Taxonomy" id="370764"/>
    <lineage>
        <taxon>Bacteria</taxon>
        <taxon>Bacillati</taxon>
        <taxon>Actinomycetota</taxon>
        <taxon>Actinomycetes</taxon>
        <taxon>Micrococcales</taxon>
        <taxon>Microbacteriaceae</taxon>
        <taxon>Microbacterium</taxon>
    </lineage>
</organism>
<gene>
    <name evidence="2" type="ORF">SAMN04489810_0862</name>
</gene>
<keyword evidence="1" id="KW-0732">Signal</keyword>
<proteinExistence type="predicted"/>
<dbReference type="Proteomes" id="UP000199009">
    <property type="component" value="Chromosome I"/>
</dbReference>
<dbReference type="RefSeq" id="WP_091486928.1">
    <property type="nucleotide sequence ID" value="NZ_LT629692.1"/>
</dbReference>
<dbReference type="STRING" id="370764.SAMN04489810_0862"/>
<name>A0A1G7VYF7_9MICO</name>
<evidence type="ECO:0000313" key="2">
    <source>
        <dbReference type="EMBL" id="SDG63920.1"/>
    </source>
</evidence>
<evidence type="ECO:0000313" key="3">
    <source>
        <dbReference type="Proteomes" id="UP000199009"/>
    </source>
</evidence>
<dbReference type="OrthoDB" id="4763195at2"/>
<protein>
    <recommendedName>
        <fullName evidence="4">DUF4352 domain-containing protein</fullName>
    </recommendedName>
</protein>
<reference evidence="2 3" key="1">
    <citation type="submission" date="2016-10" db="EMBL/GenBank/DDBJ databases">
        <authorList>
            <person name="de Groot N.N."/>
        </authorList>
    </citation>
    <scope>NUCLEOTIDE SEQUENCE [LARGE SCALE GENOMIC DNA]</scope>
    <source>
        <strain evidence="2 3">DSM 23142</strain>
    </source>
</reference>
<accession>A0A1G7VYF7</accession>
<evidence type="ECO:0008006" key="4">
    <source>
        <dbReference type="Google" id="ProtNLM"/>
    </source>
</evidence>
<evidence type="ECO:0000256" key="1">
    <source>
        <dbReference type="SAM" id="SignalP"/>
    </source>
</evidence>
<feature type="chain" id="PRO_5039207290" description="DUF4352 domain-containing protein" evidence="1">
    <location>
        <begin position="30"/>
        <end position="189"/>
    </location>
</feature>